<dbReference type="Proteomes" id="UP000193380">
    <property type="component" value="Unassembled WGS sequence"/>
</dbReference>
<sequence>MRSVHRSRRGFDVVDIYHPPGVLREFLNEFGTLTSSLPDDGSPLFILGDFHFPMSAFDSILSNSLIPLLASFDLTLSQSPPTHKAGNTLDLIFTRGCSPTSLIAPPPSLLVSDYCDYFVSFSVSLSSNSSHSAPTQMVMCHRNLRLHSASPTLLSSFSASCDSHFLPAGLPLLLHG</sequence>
<evidence type="ECO:0000313" key="1">
    <source>
        <dbReference type="EMBL" id="CDQ95557.1"/>
    </source>
</evidence>
<dbReference type="STRING" id="8022.A0A060YVF0"/>
<proteinExistence type="predicted"/>
<reference evidence="1" key="2">
    <citation type="submission" date="2014-03" db="EMBL/GenBank/DDBJ databases">
        <authorList>
            <person name="Genoscope - CEA"/>
        </authorList>
    </citation>
    <scope>NUCLEOTIDE SEQUENCE</scope>
</reference>
<dbReference type="AlphaFoldDB" id="A0A060YVF0"/>
<dbReference type="InterPro" id="IPR036691">
    <property type="entry name" value="Endo/exonu/phosph_ase_sf"/>
</dbReference>
<evidence type="ECO:0008006" key="3">
    <source>
        <dbReference type="Google" id="ProtNLM"/>
    </source>
</evidence>
<name>A0A060YVF0_ONCMY</name>
<organism evidence="1 2">
    <name type="scientific">Oncorhynchus mykiss</name>
    <name type="common">Rainbow trout</name>
    <name type="synonym">Salmo gairdneri</name>
    <dbReference type="NCBI Taxonomy" id="8022"/>
    <lineage>
        <taxon>Eukaryota</taxon>
        <taxon>Metazoa</taxon>
        <taxon>Chordata</taxon>
        <taxon>Craniata</taxon>
        <taxon>Vertebrata</taxon>
        <taxon>Euteleostomi</taxon>
        <taxon>Actinopterygii</taxon>
        <taxon>Neopterygii</taxon>
        <taxon>Teleostei</taxon>
        <taxon>Protacanthopterygii</taxon>
        <taxon>Salmoniformes</taxon>
        <taxon>Salmonidae</taxon>
        <taxon>Salmoninae</taxon>
        <taxon>Oncorhynchus</taxon>
    </lineage>
</organism>
<dbReference type="PaxDb" id="8022-A0A060YVF0"/>
<protein>
    <recommendedName>
        <fullName evidence="3">Endonuclease/exonuclease/phosphatase domain-containing protein</fullName>
    </recommendedName>
</protein>
<evidence type="ECO:0000313" key="2">
    <source>
        <dbReference type="Proteomes" id="UP000193380"/>
    </source>
</evidence>
<accession>A0A060YVF0</accession>
<dbReference type="Gene3D" id="3.60.10.10">
    <property type="entry name" value="Endonuclease/exonuclease/phosphatase"/>
    <property type="match status" value="1"/>
</dbReference>
<gene>
    <name evidence="1" type="ORF">GSONMT00032885001</name>
</gene>
<reference evidence="1" key="1">
    <citation type="journal article" date="2014" name="Nat. Commun.">
        <title>The rainbow trout genome provides novel insights into evolution after whole-genome duplication in vertebrates.</title>
        <authorList>
            <person name="Berthelot C."/>
            <person name="Brunet F."/>
            <person name="Chalopin D."/>
            <person name="Juanchich A."/>
            <person name="Bernard M."/>
            <person name="Noel B."/>
            <person name="Bento P."/>
            <person name="Da Silva C."/>
            <person name="Labadie K."/>
            <person name="Alberti A."/>
            <person name="Aury J.M."/>
            <person name="Louis A."/>
            <person name="Dehais P."/>
            <person name="Bardou P."/>
            <person name="Montfort J."/>
            <person name="Klopp C."/>
            <person name="Cabau C."/>
            <person name="Gaspin C."/>
            <person name="Thorgaard G.H."/>
            <person name="Boussaha M."/>
            <person name="Quillet E."/>
            <person name="Guyomard R."/>
            <person name="Galiana D."/>
            <person name="Bobe J."/>
            <person name="Volff J.N."/>
            <person name="Genet C."/>
            <person name="Wincker P."/>
            <person name="Jaillon O."/>
            <person name="Roest Crollius H."/>
            <person name="Guiguen Y."/>
        </authorList>
    </citation>
    <scope>NUCLEOTIDE SEQUENCE [LARGE SCALE GENOMIC DNA]</scope>
</reference>
<dbReference type="SUPFAM" id="SSF56219">
    <property type="entry name" value="DNase I-like"/>
    <property type="match status" value="1"/>
</dbReference>
<dbReference type="EMBL" id="FR921607">
    <property type="protein sequence ID" value="CDQ95557.1"/>
    <property type="molecule type" value="Genomic_DNA"/>
</dbReference>